<protein>
    <submittedName>
        <fullName evidence="2">RptA</fullName>
    </submittedName>
</protein>
<organism evidence="2">
    <name type="scientific">Rhizobium meliloti</name>
    <name type="common">Ensifer meliloti</name>
    <name type="synonym">Sinorhizobium meliloti</name>
    <dbReference type="NCBI Taxonomy" id="382"/>
    <lineage>
        <taxon>Bacteria</taxon>
        <taxon>Pseudomonadati</taxon>
        <taxon>Pseudomonadota</taxon>
        <taxon>Alphaproteobacteria</taxon>
        <taxon>Hyphomicrobiales</taxon>
        <taxon>Rhizobiaceae</taxon>
        <taxon>Sinorhizobium/Ensifer group</taxon>
        <taxon>Sinorhizobium</taxon>
    </lineage>
</organism>
<feature type="compositionally biased region" description="Low complexity" evidence="1">
    <location>
        <begin position="16"/>
        <end position="26"/>
    </location>
</feature>
<dbReference type="EMBL" id="JQ753316">
    <property type="protein sequence ID" value="AFM35675.1"/>
    <property type="molecule type" value="Genomic_DNA"/>
</dbReference>
<sequence length="173" mass="18994">MRILSSSAFQRPETHSSSSSLRSHNSGFHAPRMRAALSTLASDGISHMEVGGPEVGKGHEENETEIVVSLGELIDRHIAAQLATMDAVRTWDERRATGEVTNVTYANRLLGVARDEEAGWMAIVDCRPRSDRESRLKLTYMAAYLMATRGTLTADELRSALEAPRDRPNASIS</sequence>
<proteinExistence type="predicted"/>
<gene>
    <name evidence="2" type="primary">rptA</name>
</gene>
<accession>I6QLD4</accession>
<evidence type="ECO:0000256" key="1">
    <source>
        <dbReference type="SAM" id="MobiDB-lite"/>
    </source>
</evidence>
<name>I6QLD4_RHIML</name>
<reference evidence="2" key="1">
    <citation type="journal article" date="2013" name="FEMS Microbiol. Lett.">
        <title>rptA, a novel gene from Ensifer (Sinorhizobium) meliloti involved in conjugal transfer.</title>
        <authorList>
            <person name="Pistorio M."/>
            <person name="Torres Tejerizo G.A."/>
            <person name="Del Papa M.F."/>
            <person name="de Los Angeles Giusti M."/>
            <person name="Lozano M."/>
            <person name="Lagares A."/>
        </authorList>
    </citation>
    <scope>NUCLEOTIDE SEQUENCE</scope>
    <source>
        <strain evidence="2">LPU88</strain>
    </source>
</reference>
<feature type="region of interest" description="Disordered" evidence="1">
    <location>
        <begin position="1"/>
        <end position="27"/>
    </location>
</feature>
<dbReference type="AlphaFoldDB" id="I6QLD4"/>
<evidence type="ECO:0000313" key="2">
    <source>
        <dbReference type="EMBL" id="AFM35675.1"/>
    </source>
</evidence>